<organism evidence="1 2">
    <name type="scientific">Thalassotalea euphylliae</name>
    <dbReference type="NCBI Taxonomy" id="1655234"/>
    <lineage>
        <taxon>Bacteria</taxon>
        <taxon>Pseudomonadati</taxon>
        <taxon>Pseudomonadota</taxon>
        <taxon>Gammaproteobacteria</taxon>
        <taxon>Alteromonadales</taxon>
        <taxon>Colwelliaceae</taxon>
        <taxon>Thalassotalea</taxon>
    </lineage>
</organism>
<gene>
    <name evidence="1" type="ORF">DXX92_04655</name>
</gene>
<dbReference type="Proteomes" id="UP000256999">
    <property type="component" value="Unassembled WGS sequence"/>
</dbReference>
<accession>A0A3E0UDB4</accession>
<comment type="caution">
    <text evidence="1">The sequence shown here is derived from an EMBL/GenBank/DDBJ whole genome shotgun (WGS) entry which is preliminary data.</text>
</comment>
<reference evidence="1 2" key="1">
    <citation type="submission" date="2018-08" db="EMBL/GenBank/DDBJ databases">
        <title>Thalassotalea euphylliae genome.</title>
        <authorList>
            <person name="Summers S."/>
            <person name="Rice S.A."/>
            <person name="Freckelton M.L."/>
            <person name="Nedved B.T."/>
            <person name="Hadfield M.G."/>
        </authorList>
    </citation>
    <scope>NUCLEOTIDE SEQUENCE [LARGE SCALE GENOMIC DNA]</scope>
    <source>
        <strain evidence="1 2">H2</strain>
    </source>
</reference>
<dbReference type="RefSeq" id="WP_115999380.1">
    <property type="nucleotide sequence ID" value="NZ_QUOV01000001.1"/>
</dbReference>
<sequence length="165" mass="18949">MDKFLKAFVIGAGVWFVYMLPTMLTNFGKAVAAEHPLTSYLSVENALILDAFPYPDDCKKEMIDFMGDNGMRCQQMWQRQVALFKKYGIEASVEELKSSFYWAMRKDVLSKARKLTSGTLRQDASGNVLNSHKYSKEQIEKNRNARELMQVQKQSLEAFEAKRKG</sequence>
<proteinExistence type="predicted"/>
<dbReference type="AlphaFoldDB" id="A0A3E0UDB4"/>
<name>A0A3E0UDB4_9GAMM</name>
<protein>
    <submittedName>
        <fullName evidence="1">Uncharacterized protein</fullName>
    </submittedName>
</protein>
<evidence type="ECO:0000313" key="2">
    <source>
        <dbReference type="Proteomes" id="UP000256999"/>
    </source>
</evidence>
<evidence type="ECO:0000313" key="1">
    <source>
        <dbReference type="EMBL" id="REL34704.1"/>
    </source>
</evidence>
<dbReference type="EMBL" id="QUOV01000001">
    <property type="protein sequence ID" value="REL34704.1"/>
    <property type="molecule type" value="Genomic_DNA"/>
</dbReference>